<reference evidence="3 4" key="1">
    <citation type="submission" date="2016-01" db="EMBL/GenBank/DDBJ databases">
        <title>High potential of lignocellulose degradation of a new Verrucomicrobia species.</title>
        <authorList>
            <person name="Wang Y."/>
            <person name="Shi Y."/>
            <person name="Qiu Z."/>
            <person name="Liu S."/>
            <person name="Yang H."/>
        </authorList>
    </citation>
    <scope>NUCLEOTIDE SEQUENCE [LARGE SCALE GENOMIC DNA]</scope>
    <source>
        <strain evidence="3 4">TSB47</strain>
    </source>
</reference>
<dbReference type="STRING" id="1184151.AW736_07220"/>
<feature type="transmembrane region" description="Helical" evidence="2">
    <location>
        <begin position="25"/>
        <end position="48"/>
    </location>
</feature>
<keyword evidence="2" id="KW-0812">Transmembrane</keyword>
<accession>A0A178IL37</accession>
<dbReference type="AlphaFoldDB" id="A0A178IL37"/>
<name>A0A178IL37_9BACT</name>
<gene>
    <name evidence="3" type="ORF">AW736_07220</name>
</gene>
<comment type="caution">
    <text evidence="3">The sequence shown here is derived from an EMBL/GenBank/DDBJ whole genome shotgun (WGS) entry which is preliminary data.</text>
</comment>
<evidence type="ECO:0000313" key="3">
    <source>
        <dbReference type="EMBL" id="OAM90574.1"/>
    </source>
</evidence>
<keyword evidence="2" id="KW-0472">Membrane</keyword>
<evidence type="ECO:0000256" key="1">
    <source>
        <dbReference type="SAM" id="MobiDB-lite"/>
    </source>
</evidence>
<keyword evidence="4" id="KW-1185">Reference proteome</keyword>
<dbReference type="EMBL" id="LRRQ01000054">
    <property type="protein sequence ID" value="OAM90574.1"/>
    <property type="molecule type" value="Genomic_DNA"/>
</dbReference>
<evidence type="ECO:0000256" key="2">
    <source>
        <dbReference type="SAM" id="Phobius"/>
    </source>
</evidence>
<protein>
    <submittedName>
        <fullName evidence="3">Uncharacterized protein</fullName>
    </submittedName>
</protein>
<dbReference type="RefSeq" id="WP_068769504.1">
    <property type="nucleotide sequence ID" value="NZ_CP109796.1"/>
</dbReference>
<dbReference type="Proteomes" id="UP000078486">
    <property type="component" value="Unassembled WGS sequence"/>
</dbReference>
<evidence type="ECO:0000313" key="4">
    <source>
        <dbReference type="Proteomes" id="UP000078486"/>
    </source>
</evidence>
<organism evidence="3 4">
    <name type="scientific">Termitidicoccus mucosus</name>
    <dbReference type="NCBI Taxonomy" id="1184151"/>
    <lineage>
        <taxon>Bacteria</taxon>
        <taxon>Pseudomonadati</taxon>
        <taxon>Verrucomicrobiota</taxon>
        <taxon>Opitutia</taxon>
        <taxon>Opitutales</taxon>
        <taxon>Opitutaceae</taxon>
        <taxon>Termitidicoccus</taxon>
    </lineage>
</organism>
<keyword evidence="2" id="KW-1133">Transmembrane helix</keyword>
<feature type="region of interest" description="Disordered" evidence="1">
    <location>
        <begin position="1"/>
        <end position="21"/>
    </location>
</feature>
<proteinExistence type="predicted"/>
<sequence length="214" mass="22511">MPESDASQPPPDGGAPKISPARSTAGAALTLLGWSLAAALALAVFWLASRHAADRAALSASRLEAEFAAVETQELRQQLEAERILSAAQLARLRAAAFPADTQLHAFRAMDNTGRLSLHLVACAVWSPSMGKGELHFAGEQPPADRTRTLVLTVAATPDTPGPRLAEFSADTKKLAFTTPPGTPGHARFFIHELKGNDLAPVAASRPAAKPENK</sequence>